<proteinExistence type="predicted"/>
<accession>A0A8E2ENI1</accession>
<reference evidence="2 3" key="1">
    <citation type="journal article" date="2016" name="Nat. Commun.">
        <title>Ectomycorrhizal ecology is imprinted in the genome of the dominant symbiotic fungus Cenococcum geophilum.</title>
        <authorList>
            <consortium name="DOE Joint Genome Institute"/>
            <person name="Peter M."/>
            <person name="Kohler A."/>
            <person name="Ohm R.A."/>
            <person name="Kuo A."/>
            <person name="Krutzmann J."/>
            <person name="Morin E."/>
            <person name="Arend M."/>
            <person name="Barry K.W."/>
            <person name="Binder M."/>
            <person name="Choi C."/>
            <person name="Clum A."/>
            <person name="Copeland A."/>
            <person name="Grisel N."/>
            <person name="Haridas S."/>
            <person name="Kipfer T."/>
            <person name="LaButti K."/>
            <person name="Lindquist E."/>
            <person name="Lipzen A."/>
            <person name="Maire R."/>
            <person name="Meier B."/>
            <person name="Mihaltcheva S."/>
            <person name="Molinier V."/>
            <person name="Murat C."/>
            <person name="Poggeler S."/>
            <person name="Quandt C.A."/>
            <person name="Sperisen C."/>
            <person name="Tritt A."/>
            <person name="Tisserant E."/>
            <person name="Crous P.W."/>
            <person name="Henrissat B."/>
            <person name="Nehls U."/>
            <person name="Egli S."/>
            <person name="Spatafora J.W."/>
            <person name="Grigoriev I.V."/>
            <person name="Martin F.M."/>
        </authorList>
    </citation>
    <scope>NUCLEOTIDE SEQUENCE [LARGE SCALE GENOMIC DNA]</scope>
    <source>
        <strain evidence="2 3">CBS 207.34</strain>
    </source>
</reference>
<evidence type="ECO:0000256" key="1">
    <source>
        <dbReference type="SAM" id="MobiDB-lite"/>
    </source>
</evidence>
<gene>
    <name evidence="2" type="ORF">AOQ84DRAFT_425212</name>
</gene>
<name>A0A8E2ENI1_9PEZI</name>
<feature type="region of interest" description="Disordered" evidence="1">
    <location>
        <begin position="48"/>
        <end position="67"/>
    </location>
</feature>
<dbReference type="AlphaFoldDB" id="A0A8E2ENI1"/>
<protein>
    <submittedName>
        <fullName evidence="2">Uncharacterized protein</fullName>
    </submittedName>
</protein>
<keyword evidence="3" id="KW-1185">Reference proteome</keyword>
<dbReference type="OrthoDB" id="5354164at2759"/>
<dbReference type="EMBL" id="KV751040">
    <property type="protein sequence ID" value="OCL01881.1"/>
    <property type="molecule type" value="Genomic_DNA"/>
</dbReference>
<organism evidence="2 3">
    <name type="scientific">Glonium stellatum</name>
    <dbReference type="NCBI Taxonomy" id="574774"/>
    <lineage>
        <taxon>Eukaryota</taxon>
        <taxon>Fungi</taxon>
        <taxon>Dikarya</taxon>
        <taxon>Ascomycota</taxon>
        <taxon>Pezizomycotina</taxon>
        <taxon>Dothideomycetes</taxon>
        <taxon>Pleosporomycetidae</taxon>
        <taxon>Gloniales</taxon>
        <taxon>Gloniaceae</taxon>
        <taxon>Glonium</taxon>
    </lineage>
</organism>
<dbReference type="Proteomes" id="UP000250140">
    <property type="component" value="Unassembled WGS sequence"/>
</dbReference>
<evidence type="ECO:0000313" key="2">
    <source>
        <dbReference type="EMBL" id="OCL01881.1"/>
    </source>
</evidence>
<evidence type="ECO:0000313" key="3">
    <source>
        <dbReference type="Proteomes" id="UP000250140"/>
    </source>
</evidence>
<sequence>MASLSKFAVSLASGAQETTFTLANLNVDFAMIRLDALREFQGLGTSLSEKRRHRAEDPSFNPTGNAADGPLAGHVGADGTSIWAAATSGRGALQVHLLACLLARMWSAPEAISIWSELVSARKLALKKRLNEADFQITALTASQIDVTRNRLTEWDASAGSWLRTADKAKLLQQKQLMLIVGNIGLPIPSHPRVYESVPEVWTRATIVVDKLVSGVAQRVEDPEVLVGLSAWHLDPDMACLG</sequence>